<evidence type="ECO:0000256" key="4">
    <source>
        <dbReference type="ARBA" id="ARBA00023136"/>
    </source>
</evidence>
<comment type="caution">
    <text evidence="7">The sequence shown here is derived from an EMBL/GenBank/DDBJ whole genome shotgun (WGS) entry which is preliminary data.</text>
</comment>
<evidence type="ECO:0000313" key="7">
    <source>
        <dbReference type="EMBL" id="GBP12286.1"/>
    </source>
</evidence>
<feature type="transmembrane region" description="Helical" evidence="6">
    <location>
        <begin position="153"/>
        <end position="175"/>
    </location>
</feature>
<evidence type="ECO:0000256" key="2">
    <source>
        <dbReference type="ARBA" id="ARBA00022692"/>
    </source>
</evidence>
<proteinExistence type="predicted"/>
<keyword evidence="2 6" id="KW-0812">Transmembrane</keyword>
<evidence type="ECO:0000256" key="6">
    <source>
        <dbReference type="SAM" id="Phobius"/>
    </source>
</evidence>
<evidence type="ECO:0000313" key="8">
    <source>
        <dbReference type="Proteomes" id="UP000299102"/>
    </source>
</evidence>
<dbReference type="GO" id="GO:0097037">
    <property type="term" value="P:heme export"/>
    <property type="evidence" value="ECO:0007669"/>
    <property type="project" value="TreeGrafter"/>
</dbReference>
<organism evidence="7 8">
    <name type="scientific">Eumeta variegata</name>
    <name type="common">Bagworm moth</name>
    <name type="synonym">Eumeta japonica</name>
    <dbReference type="NCBI Taxonomy" id="151549"/>
    <lineage>
        <taxon>Eukaryota</taxon>
        <taxon>Metazoa</taxon>
        <taxon>Ecdysozoa</taxon>
        <taxon>Arthropoda</taxon>
        <taxon>Hexapoda</taxon>
        <taxon>Insecta</taxon>
        <taxon>Pterygota</taxon>
        <taxon>Neoptera</taxon>
        <taxon>Endopterygota</taxon>
        <taxon>Lepidoptera</taxon>
        <taxon>Glossata</taxon>
        <taxon>Ditrysia</taxon>
        <taxon>Tineoidea</taxon>
        <taxon>Psychidae</taxon>
        <taxon>Oiketicinae</taxon>
        <taxon>Eumeta</taxon>
    </lineage>
</organism>
<gene>
    <name evidence="7" type="primary">FLVCR1</name>
    <name evidence="7" type="ORF">EVAR_75737_1</name>
</gene>
<dbReference type="SUPFAM" id="SSF103473">
    <property type="entry name" value="MFS general substrate transporter"/>
    <property type="match status" value="1"/>
</dbReference>
<dbReference type="PANTHER" id="PTHR10924:SF4">
    <property type="entry name" value="GH15861P"/>
    <property type="match status" value="1"/>
</dbReference>
<keyword evidence="7" id="KW-0675">Receptor</keyword>
<feature type="compositionally biased region" description="Polar residues" evidence="5">
    <location>
        <begin position="1"/>
        <end position="14"/>
    </location>
</feature>
<dbReference type="GO" id="GO:0015232">
    <property type="term" value="F:heme transmembrane transporter activity"/>
    <property type="evidence" value="ECO:0007669"/>
    <property type="project" value="TreeGrafter"/>
</dbReference>
<dbReference type="EMBL" id="BGZK01000051">
    <property type="protein sequence ID" value="GBP12286.1"/>
    <property type="molecule type" value="Genomic_DNA"/>
</dbReference>
<dbReference type="InterPro" id="IPR036259">
    <property type="entry name" value="MFS_trans_sf"/>
</dbReference>
<protein>
    <submittedName>
        <fullName evidence="7">Feline leukemia virus subgroup C receptor-related protein 1</fullName>
    </submittedName>
</protein>
<keyword evidence="4 6" id="KW-0472">Membrane</keyword>
<name>A0A4C1TDJ6_EUMVA</name>
<comment type="subcellular location">
    <subcellularLocation>
        <location evidence="1">Membrane</location>
        <topology evidence="1">Multi-pass membrane protein</topology>
    </subcellularLocation>
</comment>
<feature type="region of interest" description="Disordered" evidence="5">
    <location>
        <begin position="1"/>
        <end position="34"/>
    </location>
</feature>
<reference evidence="7 8" key="1">
    <citation type="journal article" date="2019" name="Commun. Biol.">
        <title>The bagworm genome reveals a unique fibroin gene that provides high tensile strength.</title>
        <authorList>
            <person name="Kono N."/>
            <person name="Nakamura H."/>
            <person name="Ohtoshi R."/>
            <person name="Tomita M."/>
            <person name="Numata K."/>
            <person name="Arakawa K."/>
        </authorList>
    </citation>
    <scope>NUCLEOTIDE SEQUENCE [LARGE SCALE GENOMIC DNA]</scope>
</reference>
<evidence type="ECO:0000256" key="1">
    <source>
        <dbReference type="ARBA" id="ARBA00004141"/>
    </source>
</evidence>
<sequence length="181" mass="19978">MSLSLTVSEDSSAVRTPAVAGRAARGTASSPRAARLGTSVERHRTCVLHASETSRGKFARPPQIETITFALVNMGEPNKAFEISGSVMDGVVEKGSVAESPKKTPTEYIVYPTRWAVLFIFVFYSASNSFQWIQYSIIQDAVVKYYGVSSITVYWTSMIYMITYIPLIFPASWLLDKTVSL</sequence>
<dbReference type="PANTHER" id="PTHR10924">
    <property type="entry name" value="MAJOR FACILITATOR SUPERFAMILY PROTEIN-RELATED"/>
    <property type="match status" value="1"/>
</dbReference>
<keyword evidence="3 6" id="KW-1133">Transmembrane helix</keyword>
<dbReference type="OrthoDB" id="422206at2759"/>
<feature type="transmembrane region" description="Helical" evidence="6">
    <location>
        <begin position="115"/>
        <end position="133"/>
    </location>
</feature>
<evidence type="ECO:0000256" key="3">
    <source>
        <dbReference type="ARBA" id="ARBA00022989"/>
    </source>
</evidence>
<dbReference type="GO" id="GO:0016020">
    <property type="term" value="C:membrane"/>
    <property type="evidence" value="ECO:0007669"/>
    <property type="project" value="UniProtKB-SubCell"/>
</dbReference>
<dbReference type="AlphaFoldDB" id="A0A4C1TDJ6"/>
<dbReference type="InterPro" id="IPR049680">
    <property type="entry name" value="FLVCR1-2_SLC49-like"/>
</dbReference>
<evidence type="ECO:0000256" key="5">
    <source>
        <dbReference type="SAM" id="MobiDB-lite"/>
    </source>
</evidence>
<dbReference type="GO" id="GO:0020037">
    <property type="term" value="F:heme binding"/>
    <property type="evidence" value="ECO:0007669"/>
    <property type="project" value="TreeGrafter"/>
</dbReference>
<dbReference type="Proteomes" id="UP000299102">
    <property type="component" value="Unassembled WGS sequence"/>
</dbReference>
<keyword evidence="8" id="KW-1185">Reference proteome</keyword>
<accession>A0A4C1TDJ6</accession>